<protein>
    <submittedName>
        <fullName evidence="1">Uncharacterized protein</fullName>
    </submittedName>
</protein>
<accession>A0ABX8QT16</accession>
<dbReference type="EMBL" id="CP059572">
    <property type="protein sequence ID" value="QXJ19943.1"/>
    <property type="molecule type" value="Genomic_DNA"/>
</dbReference>
<proteinExistence type="predicted"/>
<evidence type="ECO:0000313" key="1">
    <source>
        <dbReference type="EMBL" id="QXJ19943.1"/>
    </source>
</evidence>
<sequence>MVTFRTPCPGAEPVVLAALTPPGLSLRTSPTRVLTALGDERQVRPRSWRPRCPHACGADWPSRGVSRVPADGSP</sequence>
<organism evidence="1 2">
    <name type="scientific">Actinomadura graeca</name>
    <dbReference type="NCBI Taxonomy" id="2750812"/>
    <lineage>
        <taxon>Bacteria</taxon>
        <taxon>Bacillati</taxon>
        <taxon>Actinomycetota</taxon>
        <taxon>Actinomycetes</taxon>
        <taxon>Streptosporangiales</taxon>
        <taxon>Thermomonosporaceae</taxon>
        <taxon>Actinomadura</taxon>
    </lineage>
</organism>
<dbReference type="RefSeq" id="WP_231332980.1">
    <property type="nucleotide sequence ID" value="NZ_CP059572.1"/>
</dbReference>
<evidence type="ECO:0000313" key="2">
    <source>
        <dbReference type="Proteomes" id="UP001049518"/>
    </source>
</evidence>
<dbReference type="Proteomes" id="UP001049518">
    <property type="component" value="Chromosome"/>
</dbReference>
<gene>
    <name evidence="1" type="ORF">AGRA3207_000558</name>
</gene>
<keyword evidence="2" id="KW-1185">Reference proteome</keyword>
<reference evidence="1" key="1">
    <citation type="submission" date="2020-07" db="EMBL/GenBank/DDBJ databases">
        <authorList>
            <person name="Tarantini F.S."/>
            <person name="Hong K.W."/>
            <person name="Chan K.G."/>
        </authorList>
    </citation>
    <scope>NUCLEOTIDE SEQUENCE</scope>
    <source>
        <strain evidence="1">32-07</strain>
    </source>
</reference>
<name>A0ABX8QT16_9ACTN</name>